<dbReference type="GO" id="GO:0015421">
    <property type="term" value="F:ABC-type oligopeptide transporter activity"/>
    <property type="evidence" value="ECO:0007669"/>
    <property type="project" value="TreeGrafter"/>
</dbReference>
<dbReference type="PROSITE" id="PS50893">
    <property type="entry name" value="ABC_TRANSPORTER_2"/>
    <property type="match status" value="1"/>
</dbReference>
<dbReference type="SUPFAM" id="SSF52540">
    <property type="entry name" value="P-loop containing nucleoside triphosphate hydrolases"/>
    <property type="match status" value="1"/>
</dbReference>
<dbReference type="CDD" id="cd07346">
    <property type="entry name" value="ABC_6TM_exporters"/>
    <property type="match status" value="1"/>
</dbReference>
<evidence type="ECO:0000256" key="3">
    <source>
        <dbReference type="ARBA" id="ARBA00022741"/>
    </source>
</evidence>
<feature type="domain" description="ABC transmembrane type-1" evidence="9">
    <location>
        <begin position="43"/>
        <end position="325"/>
    </location>
</feature>
<evidence type="ECO:0000256" key="4">
    <source>
        <dbReference type="ARBA" id="ARBA00022840"/>
    </source>
</evidence>
<feature type="transmembrane region" description="Helical" evidence="7">
    <location>
        <begin position="79"/>
        <end position="98"/>
    </location>
</feature>
<dbReference type="GO" id="GO:0005886">
    <property type="term" value="C:plasma membrane"/>
    <property type="evidence" value="ECO:0007669"/>
    <property type="project" value="UniProtKB-SubCell"/>
</dbReference>
<dbReference type="PANTHER" id="PTHR43394:SF1">
    <property type="entry name" value="ATP-BINDING CASSETTE SUB-FAMILY B MEMBER 10, MITOCHONDRIAL"/>
    <property type="match status" value="1"/>
</dbReference>
<dbReference type="InterPro" id="IPR003593">
    <property type="entry name" value="AAA+_ATPase"/>
</dbReference>
<organism evidence="10 11">
    <name type="scientific">Stenotrophomonas maltophilia</name>
    <name type="common">Pseudomonas maltophilia</name>
    <name type="synonym">Xanthomonas maltophilia</name>
    <dbReference type="NCBI Taxonomy" id="40324"/>
    <lineage>
        <taxon>Bacteria</taxon>
        <taxon>Pseudomonadati</taxon>
        <taxon>Pseudomonadota</taxon>
        <taxon>Gammaproteobacteria</taxon>
        <taxon>Lysobacterales</taxon>
        <taxon>Lysobacteraceae</taxon>
        <taxon>Stenotrophomonas</taxon>
        <taxon>Stenotrophomonas maltophilia group</taxon>
    </lineage>
</organism>
<dbReference type="GO" id="GO:0016887">
    <property type="term" value="F:ATP hydrolysis activity"/>
    <property type="evidence" value="ECO:0007669"/>
    <property type="project" value="InterPro"/>
</dbReference>
<feature type="transmembrane region" description="Helical" evidence="7">
    <location>
        <begin position="269"/>
        <end position="290"/>
    </location>
</feature>
<dbReference type="Pfam" id="PF00005">
    <property type="entry name" value="ABC_tran"/>
    <property type="match status" value="1"/>
</dbReference>
<evidence type="ECO:0000256" key="1">
    <source>
        <dbReference type="ARBA" id="ARBA00004651"/>
    </source>
</evidence>
<dbReference type="PROSITE" id="PS50929">
    <property type="entry name" value="ABC_TM1F"/>
    <property type="match status" value="1"/>
</dbReference>
<dbReference type="InterPro" id="IPR039421">
    <property type="entry name" value="Type_1_exporter"/>
</dbReference>
<evidence type="ECO:0000256" key="6">
    <source>
        <dbReference type="ARBA" id="ARBA00023136"/>
    </source>
</evidence>
<evidence type="ECO:0000313" key="10">
    <source>
        <dbReference type="EMBL" id="MBH1790606.1"/>
    </source>
</evidence>
<feature type="transmembrane region" description="Helical" evidence="7">
    <location>
        <begin position="43"/>
        <end position="67"/>
    </location>
</feature>
<gene>
    <name evidence="10" type="ORF">I5V89_12060</name>
</gene>
<reference evidence="10" key="1">
    <citation type="submission" date="2020-11" db="EMBL/GenBank/DDBJ databases">
        <title>Enhanced detection system for hospital associated transmission using whole genome sequencing surveillance.</title>
        <authorList>
            <person name="Harrison L.H."/>
            <person name="Van Tyne D."/>
            <person name="Marsh J.W."/>
            <person name="Griffith M.P."/>
            <person name="Snyder D.J."/>
            <person name="Cooper V.S."/>
            <person name="Mustapha M."/>
        </authorList>
    </citation>
    <scope>NUCLEOTIDE SEQUENCE</scope>
    <source>
        <strain evidence="10">STEN00053</strain>
    </source>
</reference>
<accession>A0AA40Y7P5</accession>
<dbReference type="Gene3D" id="3.40.50.300">
    <property type="entry name" value="P-loop containing nucleotide triphosphate hydrolases"/>
    <property type="match status" value="2"/>
</dbReference>
<dbReference type="Proteomes" id="UP000634179">
    <property type="component" value="Unassembled WGS sequence"/>
</dbReference>
<comment type="caution">
    <text evidence="10">The sequence shown here is derived from an EMBL/GenBank/DDBJ whole genome shotgun (WGS) entry which is preliminary data.</text>
</comment>
<dbReference type="Pfam" id="PF00664">
    <property type="entry name" value="ABC_membrane"/>
    <property type="match status" value="1"/>
</dbReference>
<evidence type="ECO:0000313" key="11">
    <source>
        <dbReference type="Proteomes" id="UP000634179"/>
    </source>
</evidence>
<evidence type="ECO:0000259" key="8">
    <source>
        <dbReference type="PROSITE" id="PS50893"/>
    </source>
</evidence>
<keyword evidence="3" id="KW-0547">Nucleotide-binding</keyword>
<dbReference type="InterPro" id="IPR036640">
    <property type="entry name" value="ABC1_TM_sf"/>
</dbReference>
<feature type="transmembrane region" description="Helical" evidence="7">
    <location>
        <begin position="165"/>
        <end position="193"/>
    </location>
</feature>
<name>A0AA40Y7P5_STEMA</name>
<dbReference type="PANTHER" id="PTHR43394">
    <property type="entry name" value="ATP-DEPENDENT PERMEASE MDL1, MITOCHONDRIAL"/>
    <property type="match status" value="1"/>
</dbReference>
<dbReference type="SUPFAM" id="SSF90123">
    <property type="entry name" value="ABC transporter transmembrane region"/>
    <property type="match status" value="1"/>
</dbReference>
<dbReference type="SMART" id="SM00382">
    <property type="entry name" value="AAA"/>
    <property type="match status" value="1"/>
</dbReference>
<dbReference type="InterPro" id="IPR027417">
    <property type="entry name" value="P-loop_NTPase"/>
</dbReference>
<dbReference type="AlphaFoldDB" id="A0AA40Y7P5"/>
<evidence type="ECO:0000256" key="2">
    <source>
        <dbReference type="ARBA" id="ARBA00022692"/>
    </source>
</evidence>
<dbReference type="EMBL" id="JADUOV010000007">
    <property type="protein sequence ID" value="MBH1790606.1"/>
    <property type="molecule type" value="Genomic_DNA"/>
</dbReference>
<evidence type="ECO:0000256" key="7">
    <source>
        <dbReference type="SAM" id="Phobius"/>
    </source>
</evidence>
<evidence type="ECO:0000256" key="5">
    <source>
        <dbReference type="ARBA" id="ARBA00022989"/>
    </source>
</evidence>
<feature type="domain" description="ABC transporter" evidence="8">
    <location>
        <begin position="353"/>
        <end position="547"/>
    </location>
</feature>
<dbReference type="GO" id="GO:0005524">
    <property type="term" value="F:ATP binding"/>
    <property type="evidence" value="ECO:0007669"/>
    <property type="project" value="UniProtKB-KW"/>
</dbReference>
<dbReference type="RefSeq" id="WP_049404769.1">
    <property type="nucleotide sequence ID" value="NZ_JANKBX010000002.1"/>
</dbReference>
<protein>
    <submittedName>
        <fullName evidence="10">ABC transporter ATP-binding protein</fullName>
    </submittedName>
</protein>
<evidence type="ECO:0000259" key="9">
    <source>
        <dbReference type="PROSITE" id="PS50929"/>
    </source>
</evidence>
<dbReference type="InterPro" id="IPR011527">
    <property type="entry name" value="ABC1_TM_dom"/>
</dbReference>
<dbReference type="InterPro" id="IPR017871">
    <property type="entry name" value="ABC_transporter-like_CS"/>
</dbReference>
<proteinExistence type="predicted"/>
<dbReference type="PROSITE" id="PS00211">
    <property type="entry name" value="ABC_TRANSPORTER_1"/>
    <property type="match status" value="1"/>
</dbReference>
<comment type="subcellular location">
    <subcellularLocation>
        <location evidence="1">Cell membrane</location>
        <topology evidence="1">Multi-pass membrane protein</topology>
    </subcellularLocation>
</comment>
<sequence length="547" mass="59513">MNARPHPAGQPLQREQTAQRHSVRAILASFAILLGPLRGRYLAVAATTAMFGGLGGLLHPLLIRAIFDEAASRQDFNRFLLLTGAYLLLCLVTNLGNYSCALWQQRVDNRIVERIGTALLTAYYGRSYDEVVQKGAGYYVARIRSDVKDGVVPMLSVARTTLTQAVTFVALIAALLIISWRAFLVLMAIIPIATTVSVLVGRRIRELTVVERDREAELVSLLTRAVAAFKMVCTFGLGPRTVQAHDRSLREVLDSTYQRFRVVRTLQGASDLTMVISDVCSIFVGALFVFRQQMTLGSFIAFMNAFWRSATTLIGIFKNIAEMHSHGVVVVRVAEFMTAPAAAASATHIEGGLLATSIGYGYGAAPVFSDFTLALSPGERALVIGDNGSGKTTLANVLAGYFQPVAGQLLRPARIRAITLPLQFPPLKVRDLGADPVLLARLGMDGDGIADSLPETLSAGQQQKIALAMVLGEDADLYILDEPVANLDRASREIAMDAIFARSHGRMLVMIMHGAEAYRARFDHVHELGRSMWQPARVTPVHVRGEA</sequence>
<keyword evidence="4 10" id="KW-0067">ATP-binding</keyword>
<keyword evidence="2 7" id="KW-0812">Transmembrane</keyword>
<keyword evidence="6 7" id="KW-0472">Membrane</keyword>
<keyword evidence="5 7" id="KW-1133">Transmembrane helix</keyword>
<dbReference type="Gene3D" id="1.20.1560.10">
    <property type="entry name" value="ABC transporter type 1, transmembrane domain"/>
    <property type="match status" value="1"/>
</dbReference>
<dbReference type="InterPro" id="IPR003439">
    <property type="entry name" value="ABC_transporter-like_ATP-bd"/>
</dbReference>